<feature type="transmembrane region" description="Helical" evidence="9">
    <location>
        <begin position="282"/>
        <end position="302"/>
    </location>
</feature>
<evidence type="ECO:0000256" key="7">
    <source>
        <dbReference type="ARBA" id="ARBA00023010"/>
    </source>
</evidence>
<evidence type="ECO:0000259" key="12">
    <source>
        <dbReference type="Pfam" id="PF22599"/>
    </source>
</evidence>
<comment type="function">
    <text evidence="9">Part of the Sec protein translocase complex. Interacts with the SecYEG preprotein conducting channel. SecDF uses the proton motive force (PMF) to complete protein translocation after the ATP-dependent function of SecA.</text>
</comment>
<keyword evidence="6 9" id="KW-1133">Transmembrane helix</keyword>
<evidence type="ECO:0000259" key="11">
    <source>
        <dbReference type="Pfam" id="PF21760"/>
    </source>
</evidence>
<keyword evidence="4 9" id="KW-0812">Transmembrane</keyword>
<evidence type="ECO:0000256" key="8">
    <source>
        <dbReference type="ARBA" id="ARBA00023136"/>
    </source>
</evidence>
<dbReference type="GO" id="GO:0043952">
    <property type="term" value="P:protein transport by the Sec complex"/>
    <property type="evidence" value="ECO:0007669"/>
    <property type="project" value="UniProtKB-UniRule"/>
</dbReference>
<dbReference type="Pfam" id="PF02355">
    <property type="entry name" value="SecD_SecF_C"/>
    <property type="match status" value="1"/>
</dbReference>
<dbReference type="PANTHER" id="PTHR30081:SF1">
    <property type="entry name" value="PROTEIN TRANSLOCASE SUBUNIT SECD"/>
    <property type="match status" value="1"/>
</dbReference>
<dbReference type="InterPro" id="IPR054384">
    <property type="entry name" value="SecDF_P1_head"/>
</dbReference>
<dbReference type="Proteomes" id="UP000034487">
    <property type="component" value="Unassembled WGS sequence"/>
</dbReference>
<feature type="domain" description="SecDF P1 head subdomain" evidence="12">
    <location>
        <begin position="142"/>
        <end position="236"/>
    </location>
</feature>
<feature type="transmembrane region" description="Helical" evidence="9">
    <location>
        <begin position="258"/>
        <end position="275"/>
    </location>
</feature>
<evidence type="ECO:0000256" key="3">
    <source>
        <dbReference type="ARBA" id="ARBA00022475"/>
    </source>
</evidence>
<evidence type="ECO:0000256" key="2">
    <source>
        <dbReference type="ARBA" id="ARBA00022448"/>
    </source>
</evidence>
<comment type="subcellular location">
    <subcellularLocation>
        <location evidence="1 9">Cell membrane</location>
        <topology evidence="1 9">Multi-pass membrane protein</topology>
    </subcellularLocation>
</comment>
<keyword evidence="7 9" id="KW-0811">Translocation</keyword>
<dbReference type="AlphaFoldDB" id="A0A0G1TCB3"/>
<dbReference type="PATRIC" id="fig|1618335.3.peg.435"/>
<comment type="caution">
    <text evidence="9">Lacks conserved residue(s) required for the propagation of feature annotation.</text>
</comment>
<dbReference type="InterPro" id="IPR022813">
    <property type="entry name" value="SecD/SecF_arch_bac"/>
</dbReference>
<dbReference type="GO" id="GO:0006605">
    <property type="term" value="P:protein targeting"/>
    <property type="evidence" value="ECO:0007669"/>
    <property type="project" value="UniProtKB-UniRule"/>
</dbReference>
<proteinExistence type="inferred from homology"/>
<dbReference type="Gene3D" id="3.30.70.3400">
    <property type="match status" value="1"/>
</dbReference>
<keyword evidence="8 9" id="KW-0472">Membrane</keyword>
<dbReference type="GO" id="GO:0065002">
    <property type="term" value="P:intracellular protein transmembrane transport"/>
    <property type="evidence" value="ECO:0007669"/>
    <property type="project" value="UniProtKB-UniRule"/>
</dbReference>
<comment type="similarity">
    <text evidence="9">Belongs to the SecD/SecF family. SecD subfamily.</text>
</comment>
<dbReference type="Gene3D" id="3.30.1360.200">
    <property type="match status" value="1"/>
</dbReference>
<dbReference type="HAMAP" id="MF_01463_B">
    <property type="entry name" value="SecD_B"/>
    <property type="match status" value="1"/>
</dbReference>
<keyword evidence="5 9" id="KW-0653">Protein transport</keyword>
<dbReference type="Pfam" id="PF21760">
    <property type="entry name" value="SecD_1st"/>
    <property type="match status" value="1"/>
</dbReference>
<sequence>MRRSFWVGVLLILAVIGLSGYISYPATGKFLGRNLPVRQGLDLQGGVRLAYELDLSKTAESEKSNAIESTRQVIERRVNSTGVSEPLIQPAKVGTTNTIVVELPGIKDVQQATDLIGKTAQLEFKELDPSSTEQDVKWLPTGLTGRQLKRAQVSFDQTTNAPQVGLQFNDDGKRLFGEITGRNVDKQVAIFLDDQILSAPTVQQKIDTGDAVITGQFTVEQVKQLVSLLNAGALDVPIKLIEQHTVGAMLGADSVKKSLVAGIIGLILVALFMVFNYRLAGFIAVLALTGYALITLALFKIIPVTLTLAGIAGFILSIGMAVDANILIFERLREELREGKVLKVALEEAFRRAWPSVRDSNASTIITCVILYYTTTGSVRGFAFTLALGVIVSLFSSITASRAFLRILAMFKVGERQLEKI</sequence>
<gene>
    <name evidence="9" type="primary">secD</name>
    <name evidence="13" type="ORF">UX60_C0038G0007</name>
</gene>
<feature type="transmembrane region" description="Helical" evidence="9">
    <location>
        <begin position="382"/>
        <end position="405"/>
    </location>
</feature>
<accession>A0A0G1TCB3</accession>
<organism evidence="13 14">
    <name type="scientific">Berkelbacteria bacterium GW2011_GWA2_46_7</name>
    <dbReference type="NCBI Taxonomy" id="1618335"/>
    <lineage>
        <taxon>Bacteria</taxon>
        <taxon>Candidatus Berkelbacteria</taxon>
    </lineage>
</organism>
<evidence type="ECO:0000313" key="14">
    <source>
        <dbReference type="Proteomes" id="UP000034487"/>
    </source>
</evidence>
<dbReference type="GO" id="GO:0005886">
    <property type="term" value="C:plasma membrane"/>
    <property type="evidence" value="ECO:0007669"/>
    <property type="project" value="UniProtKB-SubCell"/>
</dbReference>
<dbReference type="InterPro" id="IPR048631">
    <property type="entry name" value="SecD_1st"/>
</dbReference>
<comment type="caution">
    <text evidence="13">The sequence shown here is derived from an EMBL/GenBank/DDBJ whole genome shotgun (WGS) entry which is preliminary data.</text>
</comment>
<dbReference type="PANTHER" id="PTHR30081">
    <property type="entry name" value="PROTEIN-EXPORT MEMBRANE PROTEIN SEC"/>
    <property type="match status" value="1"/>
</dbReference>
<evidence type="ECO:0000256" key="1">
    <source>
        <dbReference type="ARBA" id="ARBA00004651"/>
    </source>
</evidence>
<dbReference type="GO" id="GO:0015450">
    <property type="term" value="F:protein-transporting ATPase activity"/>
    <property type="evidence" value="ECO:0007669"/>
    <property type="project" value="InterPro"/>
</dbReference>
<evidence type="ECO:0000256" key="5">
    <source>
        <dbReference type="ARBA" id="ARBA00022927"/>
    </source>
</evidence>
<evidence type="ECO:0000256" key="4">
    <source>
        <dbReference type="ARBA" id="ARBA00022692"/>
    </source>
</evidence>
<feature type="domain" description="Protein export membrane protein SecD/SecF C-terminal" evidence="10">
    <location>
        <begin position="238"/>
        <end position="406"/>
    </location>
</feature>
<evidence type="ECO:0000313" key="13">
    <source>
        <dbReference type="EMBL" id="KKU43060.1"/>
    </source>
</evidence>
<dbReference type="Pfam" id="PF22599">
    <property type="entry name" value="SecDF_P1_head"/>
    <property type="match status" value="1"/>
</dbReference>
<name>A0A0G1TCB3_9BACT</name>
<dbReference type="InterPro" id="IPR005791">
    <property type="entry name" value="SecD"/>
</dbReference>
<dbReference type="NCBIfam" id="TIGR00916">
    <property type="entry name" value="2A0604s01"/>
    <property type="match status" value="1"/>
</dbReference>
<reference evidence="13 14" key="1">
    <citation type="journal article" date="2015" name="Nature">
        <title>rRNA introns, odd ribosomes, and small enigmatic genomes across a large radiation of phyla.</title>
        <authorList>
            <person name="Brown C.T."/>
            <person name="Hug L.A."/>
            <person name="Thomas B.C."/>
            <person name="Sharon I."/>
            <person name="Castelle C.J."/>
            <person name="Singh A."/>
            <person name="Wilkins M.J."/>
            <person name="Williams K.H."/>
            <person name="Banfield J.F."/>
        </authorList>
    </citation>
    <scope>NUCLEOTIDE SEQUENCE [LARGE SCALE GENOMIC DNA]</scope>
</reference>
<dbReference type="InterPro" id="IPR055344">
    <property type="entry name" value="SecD_SecF_C_bact"/>
</dbReference>
<keyword evidence="2 9" id="KW-0813">Transport</keyword>
<dbReference type="Gene3D" id="1.20.1640.10">
    <property type="entry name" value="Multidrug efflux transporter AcrB transmembrane domain"/>
    <property type="match status" value="1"/>
</dbReference>
<dbReference type="EMBL" id="LCMV01000038">
    <property type="protein sequence ID" value="KKU43060.1"/>
    <property type="molecule type" value="Genomic_DNA"/>
</dbReference>
<evidence type="ECO:0000256" key="6">
    <source>
        <dbReference type="ARBA" id="ARBA00022989"/>
    </source>
</evidence>
<protein>
    <recommendedName>
        <fullName evidence="9">Protein translocase subunit SecD</fullName>
    </recommendedName>
</protein>
<keyword evidence="3 9" id="KW-1003">Cell membrane</keyword>
<dbReference type="NCBIfam" id="TIGR01129">
    <property type="entry name" value="secD"/>
    <property type="match status" value="1"/>
</dbReference>
<evidence type="ECO:0000256" key="9">
    <source>
        <dbReference type="HAMAP-Rule" id="MF_01463"/>
    </source>
</evidence>
<dbReference type="InterPro" id="IPR048634">
    <property type="entry name" value="SecD_SecF_C"/>
</dbReference>
<dbReference type="SUPFAM" id="SSF82866">
    <property type="entry name" value="Multidrug efflux transporter AcrB transmembrane domain"/>
    <property type="match status" value="1"/>
</dbReference>
<comment type="subunit">
    <text evidence="9">Forms a complex with SecF. Part of the essential Sec protein translocation apparatus which comprises SecA, SecYEG and auxiliary proteins SecDF. Other proteins may also be involved.</text>
</comment>
<feature type="domain" description="Protein translocase subunit SecDF P1" evidence="11">
    <location>
        <begin position="68"/>
        <end position="128"/>
    </location>
</feature>
<evidence type="ECO:0000259" key="10">
    <source>
        <dbReference type="Pfam" id="PF02355"/>
    </source>
</evidence>
<feature type="transmembrane region" description="Helical" evidence="9">
    <location>
        <begin position="308"/>
        <end position="329"/>
    </location>
</feature>